<gene>
    <name evidence="1" type="ORF">EVAR_24405_1</name>
</gene>
<dbReference type="AlphaFoldDB" id="A0A4C1VT30"/>
<sequence>MTQMDVSSEVALRYARTAVVARDSRAVDHHYVRKVRPSRTHYELGQQNVSSVPLVDPQHALLPPLHIKLGLIKDFVKALNREGPAFQYIIKLFPKLSYAKIKVGIFVGPDIQKLMADAKFTKCLTPDEQQHGHRSEVSFTTSQKVKNTDIPRVSFPGLILSTPIMAGEDKFSYQGISGAHDSIATPKFATRHA</sequence>
<evidence type="ECO:0000313" key="2">
    <source>
        <dbReference type="Proteomes" id="UP000299102"/>
    </source>
</evidence>
<organism evidence="1 2">
    <name type="scientific">Eumeta variegata</name>
    <name type="common">Bagworm moth</name>
    <name type="synonym">Eumeta japonica</name>
    <dbReference type="NCBI Taxonomy" id="151549"/>
    <lineage>
        <taxon>Eukaryota</taxon>
        <taxon>Metazoa</taxon>
        <taxon>Ecdysozoa</taxon>
        <taxon>Arthropoda</taxon>
        <taxon>Hexapoda</taxon>
        <taxon>Insecta</taxon>
        <taxon>Pterygota</taxon>
        <taxon>Neoptera</taxon>
        <taxon>Endopterygota</taxon>
        <taxon>Lepidoptera</taxon>
        <taxon>Glossata</taxon>
        <taxon>Ditrysia</taxon>
        <taxon>Tineoidea</taxon>
        <taxon>Psychidae</taxon>
        <taxon>Oiketicinae</taxon>
        <taxon>Eumeta</taxon>
    </lineage>
</organism>
<evidence type="ECO:0000313" key="1">
    <source>
        <dbReference type="EMBL" id="GBP41487.1"/>
    </source>
</evidence>
<dbReference type="EMBL" id="BGZK01000400">
    <property type="protein sequence ID" value="GBP41487.1"/>
    <property type="molecule type" value="Genomic_DNA"/>
</dbReference>
<keyword evidence="2" id="KW-1185">Reference proteome</keyword>
<name>A0A4C1VT30_EUMVA</name>
<dbReference type="PANTHER" id="PTHR46114:SF2">
    <property type="entry name" value="CULLIN N-TERMINAL DOMAIN-CONTAINING PROTEIN"/>
    <property type="match status" value="1"/>
</dbReference>
<proteinExistence type="predicted"/>
<dbReference type="OrthoDB" id="8063408at2759"/>
<comment type="caution">
    <text evidence="1">The sequence shown here is derived from an EMBL/GenBank/DDBJ whole genome shotgun (WGS) entry which is preliminary data.</text>
</comment>
<protein>
    <submittedName>
        <fullName evidence="1">Uncharacterized protein</fullName>
    </submittedName>
</protein>
<dbReference type="Proteomes" id="UP000299102">
    <property type="component" value="Unassembled WGS sequence"/>
</dbReference>
<dbReference type="PANTHER" id="PTHR46114">
    <property type="entry name" value="APPLE DOMAIN-CONTAINING PROTEIN"/>
    <property type="match status" value="1"/>
</dbReference>
<accession>A0A4C1VT30</accession>
<reference evidence="1 2" key="1">
    <citation type="journal article" date="2019" name="Commun. Biol.">
        <title>The bagworm genome reveals a unique fibroin gene that provides high tensile strength.</title>
        <authorList>
            <person name="Kono N."/>
            <person name="Nakamura H."/>
            <person name="Ohtoshi R."/>
            <person name="Tomita M."/>
            <person name="Numata K."/>
            <person name="Arakawa K."/>
        </authorList>
    </citation>
    <scope>NUCLEOTIDE SEQUENCE [LARGE SCALE GENOMIC DNA]</scope>
</reference>